<keyword evidence="6" id="KW-1185">Reference proteome</keyword>
<evidence type="ECO:0000256" key="4">
    <source>
        <dbReference type="ARBA" id="ARBA00022691"/>
    </source>
</evidence>
<comment type="caution">
    <text evidence="5">The sequence shown here is derived from an EMBL/GenBank/DDBJ whole genome shotgun (WGS) entry which is preliminary data.</text>
</comment>
<evidence type="ECO:0000256" key="2">
    <source>
        <dbReference type="ARBA" id="ARBA00022603"/>
    </source>
</evidence>
<comment type="similarity">
    <text evidence="1">Belongs to the class I-like SAM-binding methyltransferase superfamily. NNMT/PNMT/TEMT family.</text>
</comment>
<proteinExistence type="inferred from homology"/>
<dbReference type="PROSITE" id="PS51681">
    <property type="entry name" value="SAM_MT_NNMT_PNMT_TEMT"/>
    <property type="match status" value="1"/>
</dbReference>
<gene>
    <name evidence="5" type="ORF">GDO81_029854</name>
</gene>
<organism evidence="5 6">
    <name type="scientific">Engystomops pustulosus</name>
    <name type="common">Tungara frog</name>
    <name type="synonym">Physalaemus pustulosus</name>
    <dbReference type="NCBI Taxonomy" id="76066"/>
    <lineage>
        <taxon>Eukaryota</taxon>
        <taxon>Metazoa</taxon>
        <taxon>Chordata</taxon>
        <taxon>Craniata</taxon>
        <taxon>Vertebrata</taxon>
        <taxon>Euteleostomi</taxon>
        <taxon>Amphibia</taxon>
        <taxon>Batrachia</taxon>
        <taxon>Anura</taxon>
        <taxon>Neobatrachia</taxon>
        <taxon>Hyloidea</taxon>
        <taxon>Leptodactylidae</taxon>
        <taxon>Leiuperinae</taxon>
        <taxon>Engystomops</taxon>
    </lineage>
</organism>
<evidence type="ECO:0000256" key="3">
    <source>
        <dbReference type="ARBA" id="ARBA00022679"/>
    </source>
</evidence>
<keyword evidence="3" id="KW-0808">Transferase</keyword>
<dbReference type="Pfam" id="PF01234">
    <property type="entry name" value="NNMT_PNMT_TEMT"/>
    <property type="match status" value="1"/>
</dbReference>
<reference evidence="5" key="1">
    <citation type="thesis" date="2020" institute="ProQuest LLC" country="789 East Eisenhower Parkway, Ann Arbor, MI, USA">
        <title>Comparative Genomics and Chromosome Evolution.</title>
        <authorList>
            <person name="Mudd A.B."/>
        </authorList>
    </citation>
    <scope>NUCLEOTIDE SEQUENCE</scope>
    <source>
        <strain evidence="5">237g6f4</strain>
        <tissue evidence="5">Blood</tissue>
    </source>
</reference>
<dbReference type="GO" id="GO:0032259">
    <property type="term" value="P:methylation"/>
    <property type="evidence" value="ECO:0007669"/>
    <property type="project" value="UniProtKB-KW"/>
</dbReference>
<dbReference type="PANTHER" id="PTHR10867:SF44">
    <property type="entry name" value="NICOTINAMIDE N-METHYLTRANSFERASE ISOFORM X2"/>
    <property type="match status" value="1"/>
</dbReference>
<evidence type="ECO:0000313" key="6">
    <source>
        <dbReference type="Proteomes" id="UP000824782"/>
    </source>
</evidence>
<dbReference type="InterPro" id="IPR029063">
    <property type="entry name" value="SAM-dependent_MTases_sf"/>
</dbReference>
<dbReference type="PANTHER" id="PTHR10867">
    <property type="entry name" value="NNMT/PNMT/TEMT FAMILY MEMBER"/>
    <property type="match status" value="1"/>
</dbReference>
<dbReference type="CDD" id="cd02440">
    <property type="entry name" value="AdoMet_MTases"/>
    <property type="match status" value="1"/>
</dbReference>
<dbReference type="GO" id="GO:0005829">
    <property type="term" value="C:cytosol"/>
    <property type="evidence" value="ECO:0007669"/>
    <property type="project" value="TreeGrafter"/>
</dbReference>
<keyword evidence="2" id="KW-0489">Methyltransferase</keyword>
<dbReference type="AlphaFoldDB" id="A0AAV6ZJP2"/>
<evidence type="ECO:0000256" key="1">
    <source>
        <dbReference type="ARBA" id="ARBA00007996"/>
    </source>
</evidence>
<dbReference type="InterPro" id="IPR000940">
    <property type="entry name" value="NNMT_TEMT_trans"/>
</dbReference>
<dbReference type="Proteomes" id="UP000824782">
    <property type="component" value="Unassembled WGS sequence"/>
</dbReference>
<evidence type="ECO:0008006" key="7">
    <source>
        <dbReference type="Google" id="ProtNLM"/>
    </source>
</evidence>
<protein>
    <recommendedName>
        <fullName evidence="7">Nicotinamide N-methyltransferase</fullName>
    </recommendedName>
</protein>
<dbReference type="Gene3D" id="3.40.50.150">
    <property type="entry name" value="Vaccinia Virus protein VP39"/>
    <property type="match status" value="1"/>
</dbReference>
<dbReference type="SUPFAM" id="SSF53335">
    <property type="entry name" value="S-adenosyl-L-methionine-dependent methyltransferases"/>
    <property type="match status" value="1"/>
</dbReference>
<keyword evidence="4" id="KW-0949">S-adenosyl-L-methionine</keyword>
<dbReference type="GO" id="GO:0008170">
    <property type="term" value="F:N-methyltransferase activity"/>
    <property type="evidence" value="ECO:0007669"/>
    <property type="project" value="TreeGrafter"/>
</dbReference>
<dbReference type="EMBL" id="WNYA01000946">
    <property type="protein sequence ID" value="KAG8546771.1"/>
    <property type="molecule type" value="Genomic_DNA"/>
</dbReference>
<accession>A0AAV6ZJP2</accession>
<sequence length="282" mass="31976">MDSCTHKLYHVHGFDSRKLLEDYLSDKPDMVFGDDSLVFPIENLLKTFTVGHIKGDILVDISLGSMIHHLYSACEFFNHMIVLKVQDRCILELKRWVDTRTGAFQWEHAEQLHAEIEGNSDESQDKNIKVRSALQHVLKCDLEKENITDPIDLPPADCIISCGLLDVISKDQDDYVRYIRKFSKLLKPGGHLLFVGMLEATYITVGKDKMHVFTYDEDIARKVLVGEGFVIDRCEVKTRTNMSDLIDYKAAIFMAAHKANADPDPNVVKSIVCSGPRTETST</sequence>
<evidence type="ECO:0000313" key="5">
    <source>
        <dbReference type="EMBL" id="KAG8546771.1"/>
    </source>
</evidence>
<name>A0AAV6ZJP2_ENGPU</name>